<keyword evidence="1" id="KW-0472">Membrane</keyword>
<name>A0A8J2TAD1_ZYGB2</name>
<proteinExistence type="predicted"/>
<dbReference type="AlphaFoldDB" id="A0A8J2TAD1"/>
<evidence type="ECO:0000313" key="3">
    <source>
        <dbReference type="EMBL" id="CDF90826.1"/>
    </source>
</evidence>
<keyword evidence="1" id="KW-0812">Transmembrane</keyword>
<evidence type="ECO:0000256" key="1">
    <source>
        <dbReference type="SAM" id="Phobius"/>
    </source>
</evidence>
<keyword evidence="4" id="KW-1185">Reference proteome</keyword>
<feature type="chain" id="PRO_5035292627" evidence="2">
    <location>
        <begin position="20"/>
        <end position="308"/>
    </location>
</feature>
<accession>A0A8J2TAD1</accession>
<dbReference type="OrthoDB" id="4066271at2759"/>
<feature type="transmembrane region" description="Helical" evidence="1">
    <location>
        <begin position="276"/>
        <end position="301"/>
    </location>
</feature>
<evidence type="ECO:0000313" key="4">
    <source>
        <dbReference type="Proteomes" id="UP000019375"/>
    </source>
</evidence>
<sequence length="308" mass="34938">MSLAFILNVLLVMTTLVRAAVIPQVRNHFSRGSFTESQTDVLLQRLDHAKGDERQLDFLKIILLSHSAVDACKEQSNCVLQLIDAVEEIVVLSDMRWPNCSRLREAKYYIRQLQASDESFRRKLESLPAVLNTLYGDPLRASISSYLSYQIKELRIIYQHVLLADTDDLTWVQVGNVAARCHGSMQSGLKTLELLTGKPDAANQFIRSIISLFKFRTESNSIRNVLEKLNLSSESLRPRGMDEALPRDIQGDLKFLRDSLSVTLRAGMFMILCMHMHIYACTFVFGVLVSVSSFIWITVYLDMLSNAV</sequence>
<organism evidence="3 4">
    <name type="scientific">Zygosaccharomyces bailii (strain CLIB 213 / ATCC 58445 / CBS 680 / BCRC 21525 / NBRC 1098 / NCYC 1416 / NRRL Y-2227)</name>
    <dbReference type="NCBI Taxonomy" id="1333698"/>
    <lineage>
        <taxon>Eukaryota</taxon>
        <taxon>Fungi</taxon>
        <taxon>Dikarya</taxon>
        <taxon>Ascomycota</taxon>
        <taxon>Saccharomycotina</taxon>
        <taxon>Saccharomycetes</taxon>
        <taxon>Saccharomycetales</taxon>
        <taxon>Saccharomycetaceae</taxon>
        <taxon>Zygosaccharomyces</taxon>
    </lineage>
</organism>
<feature type="signal peptide" evidence="2">
    <location>
        <begin position="1"/>
        <end position="19"/>
    </location>
</feature>
<keyword evidence="1" id="KW-1133">Transmembrane helix</keyword>
<evidence type="ECO:0000256" key="2">
    <source>
        <dbReference type="SAM" id="SignalP"/>
    </source>
</evidence>
<reference evidence="4" key="1">
    <citation type="journal article" date="2013" name="Genome Announc.">
        <title>Genome sequence of the food spoilage yeast Zygosaccharomyces bailii CLIB 213(T).</title>
        <authorList>
            <person name="Galeote V."/>
            <person name="Bigey F."/>
            <person name="Devillers H."/>
            <person name="Neuveglise C."/>
            <person name="Dequin S."/>
        </authorList>
    </citation>
    <scope>NUCLEOTIDE SEQUENCE [LARGE SCALE GENOMIC DNA]</scope>
    <source>
        <strain evidence="4">CLIB 213 / ATCC 58445 / CBS 680 / CCRC 21525 / NBRC 1098 / NCYC 1416 / NRRL Y-2227</strain>
    </source>
</reference>
<dbReference type="EMBL" id="HG316461">
    <property type="protein sequence ID" value="CDF90826.1"/>
    <property type="molecule type" value="Genomic_DNA"/>
</dbReference>
<dbReference type="Proteomes" id="UP000019375">
    <property type="component" value="Unassembled WGS sequence"/>
</dbReference>
<protein>
    <submittedName>
        <fullName evidence="3">ZYBA0S08-04016g1_1</fullName>
    </submittedName>
</protein>
<keyword evidence="2" id="KW-0732">Signal</keyword>
<gene>
    <name evidence="3" type="ORF">BN860_04016g</name>
</gene>